<evidence type="ECO:0000313" key="2">
    <source>
        <dbReference type="RefSeq" id="XP_059602586.1"/>
    </source>
</evidence>
<gene>
    <name evidence="2" type="ORF">An15g05870</name>
</gene>
<protein>
    <submittedName>
        <fullName evidence="2">Uncharacterized protein</fullName>
    </submittedName>
</protein>
<organism evidence="2">
    <name type="scientific">Aspergillus niger</name>
    <dbReference type="NCBI Taxonomy" id="5061"/>
    <lineage>
        <taxon>Eukaryota</taxon>
        <taxon>Fungi</taxon>
        <taxon>Dikarya</taxon>
        <taxon>Ascomycota</taxon>
        <taxon>Pezizomycotina</taxon>
        <taxon>Eurotiomycetes</taxon>
        <taxon>Eurotiomycetidae</taxon>
        <taxon>Eurotiales</taxon>
        <taxon>Aspergillaceae</taxon>
        <taxon>Aspergillus</taxon>
        <taxon>Aspergillus subgen. Circumdati</taxon>
    </lineage>
</organism>
<reference evidence="2" key="2">
    <citation type="submission" date="2025-08" db="UniProtKB">
        <authorList>
            <consortium name="RefSeq"/>
        </authorList>
    </citation>
    <scope>IDENTIFICATION</scope>
</reference>
<sequence>MLLVPPLSILPGGSCSCAIQKAGPCKQHIMTDWVIEVWTPSAMCKLRAICPTADRKLPLRPAMHVNQTILGRVHHSGGMAWEPTIRVTFQGTTRCHGDPMDEAPPASDACGKEVQPPRPEGSADTNMTLSSQGHGNSQPPSYPIHPSGLSDWHWTHPPD</sequence>
<dbReference type="RefSeq" id="XP_059602586.1">
    <property type="nucleotide sequence ID" value="XM_059744733.1"/>
</dbReference>
<dbReference type="GeneID" id="84593232"/>
<proteinExistence type="predicted"/>
<dbReference type="AlphaFoldDB" id="A0AAJ8E0V9"/>
<reference evidence="2" key="1">
    <citation type="submission" date="2025-02" db="EMBL/GenBank/DDBJ databases">
        <authorList>
            <consortium name="NCBI Genome Project"/>
        </authorList>
    </citation>
    <scope>NUCLEOTIDE SEQUENCE</scope>
</reference>
<accession>A0AAJ8E0V9</accession>
<dbReference type="VEuPathDB" id="FungiDB:An15g05870"/>
<feature type="region of interest" description="Disordered" evidence="1">
    <location>
        <begin position="94"/>
        <end position="159"/>
    </location>
</feature>
<evidence type="ECO:0000256" key="1">
    <source>
        <dbReference type="SAM" id="MobiDB-lite"/>
    </source>
</evidence>
<feature type="compositionally biased region" description="Polar residues" evidence="1">
    <location>
        <begin position="123"/>
        <end position="139"/>
    </location>
</feature>
<name>A0AAJ8E0V9_ASPNG</name>
<dbReference type="KEGG" id="ang:An15g05870"/>